<feature type="transmembrane region" description="Helical" evidence="7">
    <location>
        <begin position="6"/>
        <end position="24"/>
    </location>
</feature>
<dbReference type="AlphaFoldDB" id="A0A9W6IVN5"/>
<keyword evidence="6 7" id="KW-0472">Membrane</keyword>
<evidence type="ECO:0000313" key="11">
    <source>
        <dbReference type="Proteomes" id="UP000758856"/>
    </source>
</evidence>
<evidence type="ECO:0000313" key="12">
    <source>
        <dbReference type="Proteomes" id="UP001143400"/>
    </source>
</evidence>
<feature type="transmembrane region" description="Helical" evidence="7">
    <location>
        <begin position="59"/>
        <end position="77"/>
    </location>
</feature>
<keyword evidence="11" id="KW-1185">Reference proteome</keyword>
<name>A0A9W6IVN5_9HYPH</name>
<dbReference type="Proteomes" id="UP000758856">
    <property type="component" value="Unassembled WGS sequence"/>
</dbReference>
<dbReference type="PANTHER" id="PTHR43731">
    <property type="entry name" value="RHOMBOID PROTEASE"/>
    <property type="match status" value="1"/>
</dbReference>
<evidence type="ECO:0000313" key="10">
    <source>
        <dbReference type="EMBL" id="MBM7850678.1"/>
    </source>
</evidence>
<dbReference type="GO" id="GO:0006508">
    <property type="term" value="P:proteolysis"/>
    <property type="evidence" value="ECO:0007669"/>
    <property type="project" value="UniProtKB-KW"/>
</dbReference>
<dbReference type="EMBL" id="JAFBCY010000001">
    <property type="protein sequence ID" value="MBM7850678.1"/>
    <property type="molecule type" value="Genomic_DNA"/>
</dbReference>
<dbReference type="Proteomes" id="UP001143400">
    <property type="component" value="Unassembled WGS sequence"/>
</dbReference>
<keyword evidence="5 7" id="KW-1133">Transmembrane helix</keyword>
<keyword evidence="10" id="KW-0645">Protease</keyword>
<comment type="caution">
    <text evidence="9">The sequence shown here is derived from an EMBL/GenBank/DDBJ whole genome shotgun (WGS) entry which is preliminary data.</text>
</comment>
<evidence type="ECO:0000256" key="2">
    <source>
        <dbReference type="ARBA" id="ARBA00009045"/>
    </source>
</evidence>
<dbReference type="GO" id="GO:0016020">
    <property type="term" value="C:membrane"/>
    <property type="evidence" value="ECO:0007669"/>
    <property type="project" value="UniProtKB-SubCell"/>
</dbReference>
<evidence type="ECO:0000256" key="3">
    <source>
        <dbReference type="ARBA" id="ARBA00022692"/>
    </source>
</evidence>
<feature type="transmembrane region" description="Helical" evidence="7">
    <location>
        <begin position="316"/>
        <end position="338"/>
    </location>
</feature>
<feature type="transmembrane region" description="Helical" evidence="7">
    <location>
        <begin position="371"/>
        <end position="392"/>
    </location>
</feature>
<dbReference type="SUPFAM" id="SSF144091">
    <property type="entry name" value="Rhomboid-like"/>
    <property type="match status" value="1"/>
</dbReference>
<feature type="transmembrane region" description="Helical" evidence="7">
    <location>
        <begin position="404"/>
        <end position="425"/>
    </location>
</feature>
<evidence type="ECO:0000256" key="1">
    <source>
        <dbReference type="ARBA" id="ARBA00004141"/>
    </source>
</evidence>
<proteinExistence type="inferred from homology"/>
<protein>
    <submittedName>
        <fullName evidence="10">Rhomboid protease GluP</fullName>
        <ecNumber evidence="10">3.4.21.105</ecNumber>
    </submittedName>
</protein>
<accession>A0A9W6IVN5</accession>
<organism evidence="9 12">
    <name type="scientific">Methylopila capsulata</name>
    <dbReference type="NCBI Taxonomy" id="61654"/>
    <lineage>
        <taxon>Bacteria</taxon>
        <taxon>Pseudomonadati</taxon>
        <taxon>Pseudomonadota</taxon>
        <taxon>Alphaproteobacteria</taxon>
        <taxon>Hyphomicrobiales</taxon>
        <taxon>Methylopilaceae</taxon>
        <taxon>Methylopila</taxon>
    </lineage>
</organism>
<feature type="transmembrane region" description="Helical" evidence="7">
    <location>
        <begin position="464"/>
        <end position="481"/>
    </location>
</feature>
<dbReference type="InterPro" id="IPR035952">
    <property type="entry name" value="Rhomboid-like_sf"/>
</dbReference>
<feature type="transmembrane region" description="Helical" evidence="7">
    <location>
        <begin position="36"/>
        <end position="53"/>
    </location>
</feature>
<dbReference type="EMBL" id="BSFF01000002">
    <property type="protein sequence ID" value="GLK55971.1"/>
    <property type="molecule type" value="Genomic_DNA"/>
</dbReference>
<evidence type="ECO:0000256" key="4">
    <source>
        <dbReference type="ARBA" id="ARBA00022801"/>
    </source>
</evidence>
<evidence type="ECO:0000256" key="6">
    <source>
        <dbReference type="ARBA" id="ARBA00023136"/>
    </source>
</evidence>
<keyword evidence="3 7" id="KW-0812">Transmembrane</keyword>
<reference evidence="9" key="3">
    <citation type="submission" date="2023-01" db="EMBL/GenBank/DDBJ databases">
        <authorList>
            <person name="Sun Q."/>
            <person name="Evtushenko L."/>
        </authorList>
    </citation>
    <scope>NUCLEOTIDE SEQUENCE</scope>
    <source>
        <strain evidence="9">VKM B-1606</strain>
    </source>
</reference>
<feature type="transmembrane region" description="Helical" evidence="7">
    <location>
        <begin position="431"/>
        <end position="452"/>
    </location>
</feature>
<dbReference type="InterPro" id="IPR022764">
    <property type="entry name" value="Peptidase_S54_rhomboid_dom"/>
</dbReference>
<dbReference type="GO" id="GO:0004252">
    <property type="term" value="F:serine-type endopeptidase activity"/>
    <property type="evidence" value="ECO:0007669"/>
    <property type="project" value="InterPro"/>
</dbReference>
<sequence>MDLLPILPIVVGLWCVAYLVRAVDFARRGGPFATGWAAKATLVLLGVGAAAALDSDTALYGVSAAWALLLVVPALAAQGQARELARLRFERAGVYAQIVRLLHPVDGWRGAPGLMRALAQAQAGDASVVPDLRRRLEADDLPVGARPYVWGEIARLTGDWDGLLAVRGPKLPATEGLRLRALGETGRLAELAAEHARLEEPDPFADLMLFAFSGRTRGVAALIDGEPFAVLNPGAKAFWRATAALVADAGDAAARAQVEATASGPQRDVLIARRLGGRLGARAALDPETSAAIDRLEDAVVSAMAATVPAVRRRPIVTAALIAANVAAFGAEMAVGGWGGPTDLDTLYQLGALWPPSVLEDGEWWRLGSAMFLHFGALHLALNMLALAAFGSRVELRAGPWRMAALYALAGLGSMAGVVALGAIRGAEPDLLIGASGAIFGVVGAFGALLVADVREGRRGARRRLIELGAIVALQIVFDALTPEISMSAHAFGFVLGLVAGLALFGVTRRRS</sequence>
<evidence type="ECO:0000256" key="7">
    <source>
        <dbReference type="SAM" id="Phobius"/>
    </source>
</evidence>
<dbReference type="Pfam" id="PF01694">
    <property type="entry name" value="Rhomboid"/>
    <property type="match status" value="1"/>
</dbReference>
<comment type="subcellular location">
    <subcellularLocation>
        <location evidence="1">Membrane</location>
        <topology evidence="1">Multi-pass membrane protein</topology>
    </subcellularLocation>
</comment>
<evidence type="ECO:0000313" key="9">
    <source>
        <dbReference type="EMBL" id="GLK55971.1"/>
    </source>
</evidence>
<gene>
    <name evidence="9" type="ORF">GCM10008170_19900</name>
    <name evidence="10" type="ORF">JOD31_000890</name>
</gene>
<reference evidence="9" key="1">
    <citation type="journal article" date="2014" name="Int. J. Syst. Evol. Microbiol.">
        <title>Complete genome sequence of Corynebacterium casei LMG S-19264T (=DSM 44701T), isolated from a smear-ripened cheese.</title>
        <authorList>
            <consortium name="US DOE Joint Genome Institute (JGI-PGF)"/>
            <person name="Walter F."/>
            <person name="Albersmeier A."/>
            <person name="Kalinowski J."/>
            <person name="Ruckert C."/>
        </authorList>
    </citation>
    <scope>NUCLEOTIDE SEQUENCE</scope>
    <source>
        <strain evidence="9">VKM B-1606</strain>
    </source>
</reference>
<evidence type="ECO:0000259" key="8">
    <source>
        <dbReference type="Pfam" id="PF01694"/>
    </source>
</evidence>
<dbReference type="EC" id="3.4.21.105" evidence="10"/>
<evidence type="ECO:0000256" key="5">
    <source>
        <dbReference type="ARBA" id="ARBA00022989"/>
    </source>
</evidence>
<reference evidence="10 11" key="2">
    <citation type="submission" date="2021-01" db="EMBL/GenBank/DDBJ databases">
        <title>Genomic Encyclopedia of Type Strains, Phase IV (KMG-IV): sequencing the most valuable type-strain genomes for metagenomic binning, comparative biology and taxonomic classification.</title>
        <authorList>
            <person name="Goeker M."/>
        </authorList>
    </citation>
    <scope>NUCLEOTIDE SEQUENCE [LARGE SCALE GENOMIC DNA]</scope>
    <source>
        <strain evidence="10 11">DSM 6130</strain>
    </source>
</reference>
<dbReference type="Gene3D" id="1.20.1540.10">
    <property type="entry name" value="Rhomboid-like"/>
    <property type="match status" value="1"/>
</dbReference>
<feature type="domain" description="Peptidase S54 rhomboid" evidence="8">
    <location>
        <begin position="362"/>
        <end position="505"/>
    </location>
</feature>
<keyword evidence="4 10" id="KW-0378">Hydrolase</keyword>
<feature type="transmembrane region" description="Helical" evidence="7">
    <location>
        <begin position="487"/>
        <end position="507"/>
    </location>
</feature>
<dbReference type="RefSeq" id="WP_204949075.1">
    <property type="nucleotide sequence ID" value="NZ_BSFF01000002.1"/>
</dbReference>
<dbReference type="InterPro" id="IPR050925">
    <property type="entry name" value="Rhomboid_protease_S54"/>
</dbReference>
<dbReference type="PANTHER" id="PTHR43731:SF14">
    <property type="entry name" value="PRESENILIN-ASSOCIATED RHOMBOID-LIKE PROTEIN, MITOCHONDRIAL"/>
    <property type="match status" value="1"/>
</dbReference>
<comment type="similarity">
    <text evidence="2">Belongs to the peptidase S54 family.</text>
</comment>